<evidence type="ECO:0000313" key="2">
    <source>
        <dbReference type="Proteomes" id="UP000066624"/>
    </source>
</evidence>
<dbReference type="InterPro" id="IPR010721">
    <property type="entry name" value="UstE-like"/>
</dbReference>
<protein>
    <submittedName>
        <fullName evidence="1">Putative membrane protein</fullName>
    </submittedName>
</protein>
<dbReference type="PROSITE" id="PS50244">
    <property type="entry name" value="S5A_REDUCTASE"/>
    <property type="match status" value="1"/>
</dbReference>
<dbReference type="Proteomes" id="UP000066624">
    <property type="component" value="Chromosome"/>
</dbReference>
<accession>A0A0K0Y067</accession>
<name>A0A0K0Y067_9GAMM</name>
<dbReference type="RefSeq" id="WP_049726828.1">
    <property type="nucleotide sequence ID" value="NZ_CP012154.1"/>
</dbReference>
<dbReference type="PANTHER" id="PTHR32251:SF17">
    <property type="entry name" value="STEROID 5-ALPHA REDUCTASE C-TERMINAL DOMAIN-CONTAINING PROTEIN"/>
    <property type="match status" value="1"/>
</dbReference>
<dbReference type="PATRIC" id="fig|1579979.3.peg.3050"/>
<reference evidence="1 2" key="1">
    <citation type="submission" date="2015-07" db="EMBL/GenBank/DDBJ databases">
        <authorList>
            <person name="Noorani M."/>
        </authorList>
    </citation>
    <scope>NUCLEOTIDE SEQUENCE [LARGE SCALE GENOMIC DNA]</scope>
    <source>
        <strain evidence="1 2">KCTC 42284</strain>
    </source>
</reference>
<organism evidence="1 2">
    <name type="scientific">Wenzhouxiangella marina</name>
    <dbReference type="NCBI Taxonomy" id="1579979"/>
    <lineage>
        <taxon>Bacteria</taxon>
        <taxon>Pseudomonadati</taxon>
        <taxon>Pseudomonadota</taxon>
        <taxon>Gammaproteobacteria</taxon>
        <taxon>Chromatiales</taxon>
        <taxon>Wenzhouxiangellaceae</taxon>
        <taxon>Wenzhouxiangella</taxon>
    </lineage>
</organism>
<dbReference type="STRING" id="1579979.WM2015_2981"/>
<dbReference type="AlphaFoldDB" id="A0A0K0Y067"/>
<gene>
    <name evidence="1" type="ORF">WM2015_2981</name>
</gene>
<keyword evidence="2" id="KW-1185">Reference proteome</keyword>
<dbReference type="OrthoDB" id="9779233at2"/>
<dbReference type="GO" id="GO:0016020">
    <property type="term" value="C:membrane"/>
    <property type="evidence" value="ECO:0007669"/>
    <property type="project" value="TreeGrafter"/>
</dbReference>
<dbReference type="EMBL" id="CP012154">
    <property type="protein sequence ID" value="AKS43334.1"/>
    <property type="molecule type" value="Genomic_DNA"/>
</dbReference>
<dbReference type="PANTHER" id="PTHR32251">
    <property type="entry name" value="3-OXO-5-ALPHA-STEROID 4-DEHYDROGENASE"/>
    <property type="match status" value="1"/>
</dbReference>
<proteinExistence type="predicted"/>
<evidence type="ECO:0000313" key="1">
    <source>
        <dbReference type="EMBL" id="AKS43334.1"/>
    </source>
</evidence>
<dbReference type="KEGG" id="wma:WM2015_2981"/>
<sequence length="256" mass="28871">MDLLIALAAVVLLMIGLWAWQLRSGRADWVDAAWAACIGGLALAYALLGEGAVEKRLLVALVTGSWAFRLARHLAVRLAGHDQEDGRYQAMREHFGTRANAFFFVFFIGQALIAWLFALPAWVVANDPDSTLGPAVFAGLAIWAISLGGESLADRQLAAFRKDPSTRGQVCRRGLWRYSRHPNYFFEWLHWFSYPLLALGAPAQWLTWLGPVLMLLFLYRLTGIPYTEQQSLKSRGDAYREYQRTTSPFIPWPPRD</sequence>
<dbReference type="Pfam" id="PF06966">
    <property type="entry name" value="DUF1295"/>
    <property type="match status" value="1"/>
</dbReference>
<dbReference type="Gene3D" id="1.20.120.1630">
    <property type="match status" value="1"/>
</dbReference>